<evidence type="ECO:0000313" key="9">
    <source>
        <dbReference type="Proteomes" id="UP001181355"/>
    </source>
</evidence>
<sequence>MKKIVILISGRGSNMQAIVQAAQREQWAAEIAAVISNKPDAAGLQFAQSQGIPTVVVESKTFASRESFDLALQQEIDKIGADLVVLAGFMRILTPAFVQHYENRIINIHPSLLPSFVGLHTHQQALDAGVKLHGATVHFVTAELDHGPIIDQACIRVSNDDTADSLAQRLLEKEHIIYPRAVRLFVEDKLEVQGDRVLIHTDTSQF</sequence>
<keyword evidence="3 6" id="KW-0658">Purine biosynthesis</keyword>
<dbReference type="PANTHER" id="PTHR43369:SF2">
    <property type="entry name" value="PHOSPHORIBOSYLGLYCINAMIDE FORMYLTRANSFERASE"/>
    <property type="match status" value="1"/>
</dbReference>
<dbReference type="Proteomes" id="UP001181355">
    <property type="component" value="Chromosome"/>
</dbReference>
<protein>
    <recommendedName>
        <fullName evidence="6">Phosphoribosylglycinamide formyltransferase</fullName>
        <ecNumber evidence="6">2.1.2.2</ecNumber>
    </recommendedName>
    <alternativeName>
        <fullName evidence="6">5'-phosphoribosylglycinamide transformylase</fullName>
    </alternativeName>
    <alternativeName>
        <fullName evidence="6">GAR transformylase</fullName>
        <shortName evidence="6">GART</shortName>
    </alternativeName>
</protein>
<keyword evidence="9" id="KW-1185">Reference proteome</keyword>
<feature type="domain" description="Formyl transferase N-terminal" evidence="7">
    <location>
        <begin position="2"/>
        <end position="182"/>
    </location>
</feature>
<name>A0ABY9RFB7_9BURK</name>
<organism evidence="8 9">
    <name type="scientific">Undibacterium cyanobacteriorum</name>
    <dbReference type="NCBI Taxonomy" id="3073561"/>
    <lineage>
        <taxon>Bacteria</taxon>
        <taxon>Pseudomonadati</taxon>
        <taxon>Pseudomonadota</taxon>
        <taxon>Betaproteobacteria</taxon>
        <taxon>Burkholderiales</taxon>
        <taxon>Oxalobacteraceae</taxon>
        <taxon>Undibacterium</taxon>
    </lineage>
</organism>
<dbReference type="InterPro" id="IPR004607">
    <property type="entry name" value="GART"/>
</dbReference>
<dbReference type="EC" id="2.1.2.2" evidence="6"/>
<dbReference type="CDD" id="cd08645">
    <property type="entry name" value="FMT_core_GART"/>
    <property type="match status" value="1"/>
</dbReference>
<evidence type="ECO:0000256" key="6">
    <source>
        <dbReference type="HAMAP-Rule" id="MF_01930"/>
    </source>
</evidence>
<evidence type="ECO:0000313" key="8">
    <source>
        <dbReference type="EMBL" id="WMW79543.1"/>
    </source>
</evidence>
<gene>
    <name evidence="6 8" type="primary">purN</name>
    <name evidence="8" type="ORF">RF679_12895</name>
</gene>
<dbReference type="Pfam" id="PF00551">
    <property type="entry name" value="Formyl_trans_N"/>
    <property type="match status" value="1"/>
</dbReference>
<evidence type="ECO:0000256" key="1">
    <source>
        <dbReference type="ARBA" id="ARBA00005054"/>
    </source>
</evidence>
<dbReference type="PANTHER" id="PTHR43369">
    <property type="entry name" value="PHOSPHORIBOSYLGLYCINAMIDE FORMYLTRANSFERASE"/>
    <property type="match status" value="1"/>
</dbReference>
<dbReference type="HAMAP" id="MF_01930">
    <property type="entry name" value="PurN"/>
    <property type="match status" value="1"/>
</dbReference>
<comment type="pathway">
    <text evidence="1 6">Purine metabolism; IMP biosynthesis via de novo pathway; N(2)-formyl-N(1)-(5-phospho-D-ribosyl)glycinamide from N(1)-(5-phospho-D-ribosyl)glycinamide (10-formyl THF route): step 1/1.</text>
</comment>
<dbReference type="InterPro" id="IPR002376">
    <property type="entry name" value="Formyl_transf_N"/>
</dbReference>
<dbReference type="GO" id="GO:0004644">
    <property type="term" value="F:phosphoribosylglycinamide formyltransferase activity"/>
    <property type="evidence" value="ECO:0007669"/>
    <property type="project" value="UniProtKB-EC"/>
</dbReference>
<reference evidence="8" key="1">
    <citation type="submission" date="2023-09" db="EMBL/GenBank/DDBJ databases">
        <title>Undibacterium sp. 20NA77.5 isolated from freshwater.</title>
        <authorList>
            <person name="Le V."/>
            <person name="Ko S.-R."/>
            <person name="Ahn C.-Y."/>
            <person name="Oh H.-M."/>
        </authorList>
    </citation>
    <scope>NUCLEOTIDE SEQUENCE</scope>
    <source>
        <strain evidence="8">20NA77.5</strain>
    </source>
</reference>
<dbReference type="Gene3D" id="3.40.50.170">
    <property type="entry name" value="Formyl transferase, N-terminal domain"/>
    <property type="match status" value="1"/>
</dbReference>
<keyword evidence="2 6" id="KW-0808">Transferase</keyword>
<dbReference type="RefSeq" id="WP_309481039.1">
    <property type="nucleotide sequence ID" value="NZ_CP133720.1"/>
</dbReference>
<dbReference type="PROSITE" id="PS00373">
    <property type="entry name" value="GART"/>
    <property type="match status" value="1"/>
</dbReference>
<evidence type="ECO:0000256" key="3">
    <source>
        <dbReference type="ARBA" id="ARBA00022755"/>
    </source>
</evidence>
<dbReference type="SUPFAM" id="SSF53328">
    <property type="entry name" value="Formyltransferase"/>
    <property type="match status" value="1"/>
</dbReference>
<evidence type="ECO:0000256" key="2">
    <source>
        <dbReference type="ARBA" id="ARBA00022679"/>
    </source>
</evidence>
<feature type="binding site" evidence="6">
    <location>
        <position position="107"/>
    </location>
    <ligand>
        <name>(6R)-10-formyltetrahydrofolate</name>
        <dbReference type="ChEBI" id="CHEBI:195366"/>
    </ligand>
</feature>
<accession>A0ABY9RFB7</accession>
<evidence type="ECO:0000256" key="4">
    <source>
        <dbReference type="ARBA" id="ARBA00038440"/>
    </source>
</evidence>
<feature type="binding site" evidence="6">
    <location>
        <begin position="12"/>
        <end position="14"/>
    </location>
    <ligand>
        <name>N(1)-(5-phospho-beta-D-ribosyl)glycinamide</name>
        <dbReference type="ChEBI" id="CHEBI:143788"/>
    </ligand>
</feature>
<evidence type="ECO:0000259" key="7">
    <source>
        <dbReference type="Pfam" id="PF00551"/>
    </source>
</evidence>
<dbReference type="InterPro" id="IPR036477">
    <property type="entry name" value="Formyl_transf_N_sf"/>
</dbReference>
<comment type="function">
    <text evidence="6">Catalyzes the transfer of a formyl group from 10-formyltetrahydrofolate to 5-phospho-ribosyl-glycinamide (GAR), producing 5-phospho-ribosyl-N-formylglycinamide (FGAR) and tetrahydrofolate.</text>
</comment>
<evidence type="ECO:0000256" key="5">
    <source>
        <dbReference type="ARBA" id="ARBA00047664"/>
    </source>
</evidence>
<dbReference type="InterPro" id="IPR001555">
    <property type="entry name" value="GART_AS"/>
</dbReference>
<proteinExistence type="inferred from homology"/>
<feature type="binding site" evidence="6">
    <location>
        <begin position="90"/>
        <end position="93"/>
    </location>
    <ligand>
        <name>(6R)-10-formyltetrahydrofolate</name>
        <dbReference type="ChEBI" id="CHEBI:195366"/>
    </ligand>
</feature>
<feature type="binding site" evidence="6">
    <location>
        <position position="65"/>
    </location>
    <ligand>
        <name>(6R)-10-formyltetrahydrofolate</name>
        <dbReference type="ChEBI" id="CHEBI:195366"/>
    </ligand>
</feature>
<feature type="active site" description="Proton donor" evidence="6">
    <location>
        <position position="109"/>
    </location>
</feature>
<comment type="similarity">
    <text evidence="4 6">Belongs to the GART family.</text>
</comment>
<dbReference type="EMBL" id="CP133720">
    <property type="protein sequence ID" value="WMW79543.1"/>
    <property type="molecule type" value="Genomic_DNA"/>
</dbReference>
<feature type="site" description="Raises pKa of active site His" evidence="6">
    <location>
        <position position="145"/>
    </location>
</feature>
<comment type="catalytic activity">
    <reaction evidence="5 6">
        <text>N(1)-(5-phospho-beta-D-ribosyl)glycinamide + (6R)-10-formyltetrahydrofolate = N(2)-formyl-N(1)-(5-phospho-beta-D-ribosyl)glycinamide + (6S)-5,6,7,8-tetrahydrofolate + H(+)</text>
        <dbReference type="Rhea" id="RHEA:15053"/>
        <dbReference type="ChEBI" id="CHEBI:15378"/>
        <dbReference type="ChEBI" id="CHEBI:57453"/>
        <dbReference type="ChEBI" id="CHEBI:143788"/>
        <dbReference type="ChEBI" id="CHEBI:147286"/>
        <dbReference type="ChEBI" id="CHEBI:195366"/>
        <dbReference type="EC" id="2.1.2.2"/>
    </reaction>
</comment>
<dbReference type="NCBIfam" id="TIGR00639">
    <property type="entry name" value="PurN"/>
    <property type="match status" value="1"/>
</dbReference>